<dbReference type="EMBL" id="JACVVK020000788">
    <property type="protein sequence ID" value="KAK7445988.1"/>
    <property type="molecule type" value="Genomic_DNA"/>
</dbReference>
<sequence>MPSCPEAHRGTTGVFVWTLLKIVARKACIAARKIRGLRMSARVVSTCVAFVSMAALLLLCGDIERNPGAVNTRMETAVDSSCSMENGHKDTECTISDVMNVLLGIRKDVSDIKEDNVVVKQRLTDLEKEKNTIRQQNEQLTKRMEKLEQTVDNMDKNMGSAFEAMDREIDNQEQRSRRSHLRFFE</sequence>
<keyword evidence="1" id="KW-0175">Coiled coil</keyword>
<accession>A0ABD0J0L1</accession>
<comment type="caution">
    <text evidence="2">The sequence shown here is derived from an EMBL/GenBank/DDBJ whole genome shotgun (WGS) entry which is preliminary data.</text>
</comment>
<proteinExistence type="predicted"/>
<organism evidence="2 3">
    <name type="scientific">Batillaria attramentaria</name>
    <dbReference type="NCBI Taxonomy" id="370345"/>
    <lineage>
        <taxon>Eukaryota</taxon>
        <taxon>Metazoa</taxon>
        <taxon>Spiralia</taxon>
        <taxon>Lophotrochozoa</taxon>
        <taxon>Mollusca</taxon>
        <taxon>Gastropoda</taxon>
        <taxon>Caenogastropoda</taxon>
        <taxon>Sorbeoconcha</taxon>
        <taxon>Cerithioidea</taxon>
        <taxon>Batillariidae</taxon>
        <taxon>Batillaria</taxon>
    </lineage>
</organism>
<evidence type="ECO:0000313" key="2">
    <source>
        <dbReference type="EMBL" id="KAK7445988.1"/>
    </source>
</evidence>
<evidence type="ECO:0000256" key="1">
    <source>
        <dbReference type="SAM" id="Coils"/>
    </source>
</evidence>
<dbReference type="Proteomes" id="UP001519460">
    <property type="component" value="Unassembled WGS sequence"/>
</dbReference>
<dbReference type="Gene3D" id="1.20.5.340">
    <property type="match status" value="1"/>
</dbReference>
<dbReference type="AlphaFoldDB" id="A0ABD0J0L1"/>
<keyword evidence="3" id="KW-1185">Reference proteome</keyword>
<name>A0ABD0J0L1_9CAEN</name>
<gene>
    <name evidence="2" type="ORF">BaRGS_00040303</name>
</gene>
<feature type="coiled-coil region" evidence="1">
    <location>
        <begin position="109"/>
        <end position="164"/>
    </location>
</feature>
<reference evidence="2 3" key="1">
    <citation type="journal article" date="2023" name="Sci. Data">
        <title>Genome assembly of the Korean intertidal mud-creeper Batillaria attramentaria.</title>
        <authorList>
            <person name="Patra A.K."/>
            <person name="Ho P.T."/>
            <person name="Jun S."/>
            <person name="Lee S.J."/>
            <person name="Kim Y."/>
            <person name="Won Y.J."/>
        </authorList>
    </citation>
    <scope>NUCLEOTIDE SEQUENCE [LARGE SCALE GENOMIC DNA]</scope>
    <source>
        <strain evidence="2">Wonlab-2016</strain>
    </source>
</reference>
<evidence type="ECO:0000313" key="3">
    <source>
        <dbReference type="Proteomes" id="UP001519460"/>
    </source>
</evidence>
<protein>
    <submittedName>
        <fullName evidence="2">Uncharacterized protein</fullName>
    </submittedName>
</protein>